<evidence type="ECO:0000313" key="8">
    <source>
        <dbReference type="Proteomes" id="UP000249464"/>
    </source>
</evidence>
<keyword evidence="3" id="KW-0812">Transmembrane</keyword>
<dbReference type="PANTHER" id="PTHR11266">
    <property type="entry name" value="PEROXISOMAL MEMBRANE PROTEIN 2, PXMP2 MPV17"/>
    <property type="match status" value="1"/>
</dbReference>
<accession>A0A2X0P1L1</accession>
<dbReference type="STRING" id="796604.A0A2X0P1L1"/>
<reference evidence="7 8" key="1">
    <citation type="submission" date="2016-11" db="EMBL/GenBank/DDBJ databases">
        <authorList>
            <person name="Jaros S."/>
            <person name="Januszkiewicz K."/>
            <person name="Wedrychowicz H."/>
        </authorList>
    </citation>
    <scope>NUCLEOTIDE SEQUENCE [LARGE SCALE GENOMIC DNA]</scope>
</reference>
<organism evidence="7 8">
    <name type="scientific">Microbotryum silenes-dioicae</name>
    <dbReference type="NCBI Taxonomy" id="796604"/>
    <lineage>
        <taxon>Eukaryota</taxon>
        <taxon>Fungi</taxon>
        <taxon>Dikarya</taxon>
        <taxon>Basidiomycota</taxon>
        <taxon>Pucciniomycotina</taxon>
        <taxon>Microbotryomycetes</taxon>
        <taxon>Microbotryales</taxon>
        <taxon>Microbotryaceae</taxon>
        <taxon>Microbotryum</taxon>
    </lineage>
</organism>
<keyword evidence="8" id="KW-1185">Reference proteome</keyword>
<sequence>MCGSDAARRGNELYPEGGFGSFGITVWAGWLSAHRVHLVWHSFHPHSPTQPNKKPKTYLQSLATRPVLTKSSTSAVLSSVALLQCLPHRDDATGHARSQACDRQMIYPSTDLTPCFCFPVTSFVSEIIAGHASGALPAPLAKYERTGVFPIDLLKQNKKALKLAAYGFFISAPLGHTLMNILQKAFAGKTSGRAKLGMILCSNLFISPIQQSVYIAAMAYINGVESIEGIIKAWKMSIMPILRLTWVISTLSLMIAQRFLNPSTWVPFFTLVGATAGTFINTQQKKKALAARAKAAAKRDAEQKD</sequence>
<evidence type="ECO:0000256" key="2">
    <source>
        <dbReference type="ARBA" id="ARBA00006824"/>
    </source>
</evidence>
<dbReference type="EMBL" id="FQNC01000041">
    <property type="protein sequence ID" value="SGY32878.1"/>
    <property type="molecule type" value="Genomic_DNA"/>
</dbReference>
<name>A0A2X0P1L1_9BASI</name>
<evidence type="ECO:0000256" key="5">
    <source>
        <dbReference type="ARBA" id="ARBA00023136"/>
    </source>
</evidence>
<evidence type="ECO:0000256" key="4">
    <source>
        <dbReference type="ARBA" id="ARBA00022989"/>
    </source>
</evidence>
<evidence type="ECO:0000256" key="6">
    <source>
        <dbReference type="RuleBase" id="RU363053"/>
    </source>
</evidence>
<comment type="similarity">
    <text evidence="2 6">Belongs to the peroxisomal membrane protein PXMP2/4 family.</text>
</comment>
<comment type="subcellular location">
    <subcellularLocation>
        <location evidence="1">Membrane</location>
        <topology evidence="1">Multi-pass membrane protein</topology>
    </subcellularLocation>
</comment>
<protein>
    <submittedName>
        <fullName evidence="7">BQ5605_C002g01418 protein</fullName>
    </submittedName>
</protein>
<dbReference type="Proteomes" id="UP000249464">
    <property type="component" value="Unassembled WGS sequence"/>
</dbReference>
<evidence type="ECO:0000256" key="1">
    <source>
        <dbReference type="ARBA" id="ARBA00004141"/>
    </source>
</evidence>
<proteinExistence type="inferred from homology"/>
<evidence type="ECO:0000313" key="7">
    <source>
        <dbReference type="EMBL" id="SGY32878.1"/>
    </source>
</evidence>
<dbReference type="PANTHER" id="PTHR11266:SF93">
    <property type="entry name" value="INTEGRAL MEMBRANE PROTEIN 25D9-6"/>
    <property type="match status" value="1"/>
</dbReference>
<dbReference type="InterPro" id="IPR007248">
    <property type="entry name" value="Mpv17_PMP22"/>
</dbReference>
<keyword evidence="5" id="KW-0472">Membrane</keyword>
<keyword evidence="4" id="KW-1133">Transmembrane helix</keyword>
<dbReference type="AlphaFoldDB" id="A0A2X0P1L1"/>
<dbReference type="GO" id="GO:0005778">
    <property type="term" value="C:peroxisomal membrane"/>
    <property type="evidence" value="ECO:0007669"/>
    <property type="project" value="TreeGrafter"/>
</dbReference>
<evidence type="ECO:0000256" key="3">
    <source>
        <dbReference type="ARBA" id="ARBA00022692"/>
    </source>
</evidence>
<gene>
    <name evidence="7" type="primary">BQ5605_C002g01418</name>
    <name evidence="7" type="ORF">BQ5605_C002G01418</name>
</gene>